<dbReference type="Pfam" id="PF22975">
    <property type="entry name" value="EPS8_2nd"/>
    <property type="match status" value="1"/>
</dbReference>
<dbReference type="EMBL" id="LUCM01004957">
    <property type="protein sequence ID" value="KAA0193561.1"/>
    <property type="molecule type" value="Genomic_DNA"/>
</dbReference>
<dbReference type="GO" id="GO:0005886">
    <property type="term" value="C:plasma membrane"/>
    <property type="evidence" value="ECO:0007669"/>
    <property type="project" value="TreeGrafter"/>
</dbReference>
<dbReference type="Gene3D" id="2.30.29.30">
    <property type="entry name" value="Pleckstrin-homology domain (PH domain)/Phosphotyrosine-binding domain (PTB)"/>
    <property type="match status" value="1"/>
</dbReference>
<dbReference type="InterPro" id="IPR011993">
    <property type="entry name" value="PH-like_dom_sf"/>
</dbReference>
<dbReference type="PANTHER" id="PTHR12287:SF23">
    <property type="entry name" value="AROUSER, ISOFORM A-RELATED"/>
    <property type="match status" value="1"/>
</dbReference>
<feature type="domain" description="EPS8 spectrin-like" evidence="1">
    <location>
        <begin position="242"/>
        <end position="351"/>
    </location>
</feature>
<gene>
    <name evidence="2" type="ORF">FBUS_07260</name>
</gene>
<comment type="caution">
    <text evidence="2">The sequence shown here is derived from an EMBL/GenBank/DDBJ whole genome shotgun (WGS) entry which is preliminary data.</text>
</comment>
<organism evidence="2 3">
    <name type="scientific">Fasciolopsis buskii</name>
    <dbReference type="NCBI Taxonomy" id="27845"/>
    <lineage>
        <taxon>Eukaryota</taxon>
        <taxon>Metazoa</taxon>
        <taxon>Spiralia</taxon>
        <taxon>Lophotrochozoa</taxon>
        <taxon>Platyhelminthes</taxon>
        <taxon>Trematoda</taxon>
        <taxon>Digenea</taxon>
        <taxon>Plagiorchiida</taxon>
        <taxon>Echinostomata</taxon>
        <taxon>Echinostomatoidea</taxon>
        <taxon>Fasciolidae</taxon>
        <taxon>Fasciolopsis</taxon>
    </lineage>
</organism>
<keyword evidence="3" id="KW-1185">Reference proteome</keyword>
<dbReference type="Proteomes" id="UP000728185">
    <property type="component" value="Unassembled WGS sequence"/>
</dbReference>
<dbReference type="GO" id="GO:0035023">
    <property type="term" value="P:regulation of Rho protein signal transduction"/>
    <property type="evidence" value="ECO:0007669"/>
    <property type="project" value="TreeGrafter"/>
</dbReference>
<name>A0A8E0VJW5_9TREM</name>
<evidence type="ECO:0000313" key="3">
    <source>
        <dbReference type="Proteomes" id="UP000728185"/>
    </source>
</evidence>
<evidence type="ECO:0000259" key="1">
    <source>
        <dbReference type="Pfam" id="PF22975"/>
    </source>
</evidence>
<dbReference type="PANTHER" id="PTHR12287">
    <property type="entry name" value="EPIDERMAL GROWTH FACTOR RECEPTOR KINASE SUBSTRATE EPS8-RELATED PROTEIN"/>
    <property type="match status" value="1"/>
</dbReference>
<dbReference type="OrthoDB" id="4680325at2759"/>
<dbReference type="InterPro" id="IPR039801">
    <property type="entry name" value="EPS8-like"/>
</dbReference>
<evidence type="ECO:0000313" key="2">
    <source>
        <dbReference type="EMBL" id="KAA0193561.1"/>
    </source>
</evidence>
<dbReference type="InterPro" id="IPR055093">
    <property type="entry name" value="EPS8_2nd"/>
</dbReference>
<dbReference type="GO" id="GO:0003779">
    <property type="term" value="F:actin binding"/>
    <property type="evidence" value="ECO:0007669"/>
    <property type="project" value="TreeGrafter"/>
</dbReference>
<accession>A0A8E0VJW5</accession>
<dbReference type="SUPFAM" id="SSF50729">
    <property type="entry name" value="PH domain-like"/>
    <property type="match status" value="1"/>
</dbReference>
<protein>
    <recommendedName>
        <fullName evidence="1">EPS8 spectrin-like domain-containing protein</fullName>
    </recommendedName>
</protein>
<sequence length="483" mass="55868">MARSNYSTSQSFNTLRSGMDRLHLDGPPSYEVQHLKTFTSDPINPPPGMTQAMELMEMNETVFVHNYRMVIRKDRGETILSLLDPWMNYQEAEWFPVRIIRAPRYRNDNVKTTNNNLLMFRIDAHSFDKNEPASNELHVFQVLSCPAQEIVDQLISLGADPDYSLADNRVTTPEMFHTRKLASNFVTRKASMTPSVSRSMSSMKFGTTARHGGPFLTKEMPEYQYNIDVTAEEISTCMINAEVQLLNCCFDDIEETIQLMRNRPEKNRRRSSAMNFGTLNKSHSSIQRRGSIIPQECNKDPQFRLLVEDFFQKVKFSCILLSRLNDYVKEPKSPDLVKKVFNLLKNVLYQTQDFTAFATVLLYREGVNICRLPKSNRADIPRSIIYPRFPGETIKFLLQHLAPDQKDLLTELGVAWNSPREDSVDQTVYIPTFRKPFTIDKDAYDPTLFRYNEDGVDNDPERRYIQTARLSPYAKELMLRGAE</sequence>
<dbReference type="GO" id="GO:0007266">
    <property type="term" value="P:Rho protein signal transduction"/>
    <property type="evidence" value="ECO:0007669"/>
    <property type="project" value="TreeGrafter"/>
</dbReference>
<dbReference type="AlphaFoldDB" id="A0A8E0VJW5"/>
<proteinExistence type="predicted"/>
<reference evidence="2" key="1">
    <citation type="submission" date="2019-05" db="EMBL/GenBank/DDBJ databases">
        <title>Annotation for the trematode Fasciolopsis buski.</title>
        <authorList>
            <person name="Choi Y.-J."/>
        </authorList>
    </citation>
    <scope>NUCLEOTIDE SEQUENCE</scope>
    <source>
        <strain evidence="2">HT</strain>
        <tissue evidence="2">Whole worm</tissue>
    </source>
</reference>